<organism evidence="2 3">
    <name type="scientific">Trifolium medium</name>
    <dbReference type="NCBI Taxonomy" id="97028"/>
    <lineage>
        <taxon>Eukaryota</taxon>
        <taxon>Viridiplantae</taxon>
        <taxon>Streptophyta</taxon>
        <taxon>Embryophyta</taxon>
        <taxon>Tracheophyta</taxon>
        <taxon>Spermatophyta</taxon>
        <taxon>Magnoliopsida</taxon>
        <taxon>eudicotyledons</taxon>
        <taxon>Gunneridae</taxon>
        <taxon>Pentapetalae</taxon>
        <taxon>rosids</taxon>
        <taxon>fabids</taxon>
        <taxon>Fabales</taxon>
        <taxon>Fabaceae</taxon>
        <taxon>Papilionoideae</taxon>
        <taxon>50 kb inversion clade</taxon>
        <taxon>NPAAA clade</taxon>
        <taxon>Hologalegina</taxon>
        <taxon>IRL clade</taxon>
        <taxon>Trifolieae</taxon>
        <taxon>Trifolium</taxon>
    </lineage>
</organism>
<proteinExistence type="predicted"/>
<protein>
    <submittedName>
        <fullName evidence="2">Uncharacterized protein</fullName>
    </submittedName>
</protein>
<name>A0A392UGE1_9FABA</name>
<accession>A0A392UGE1</accession>
<feature type="non-terminal residue" evidence="2">
    <location>
        <position position="1"/>
    </location>
</feature>
<evidence type="ECO:0000256" key="1">
    <source>
        <dbReference type="SAM" id="MobiDB-lite"/>
    </source>
</evidence>
<feature type="region of interest" description="Disordered" evidence="1">
    <location>
        <begin position="1"/>
        <end position="23"/>
    </location>
</feature>
<comment type="caution">
    <text evidence="2">The sequence shown here is derived from an EMBL/GenBank/DDBJ whole genome shotgun (WGS) entry which is preliminary data.</text>
</comment>
<reference evidence="2 3" key="1">
    <citation type="journal article" date="2018" name="Front. Plant Sci.">
        <title>Red Clover (Trifolium pratense) and Zigzag Clover (T. medium) - A Picture of Genomic Similarities and Differences.</title>
        <authorList>
            <person name="Dluhosova J."/>
            <person name="Istvanek J."/>
            <person name="Nedelnik J."/>
            <person name="Repkova J."/>
        </authorList>
    </citation>
    <scope>NUCLEOTIDE SEQUENCE [LARGE SCALE GENOMIC DNA]</scope>
    <source>
        <strain evidence="3">cv. 10/8</strain>
        <tissue evidence="2">Leaf</tissue>
    </source>
</reference>
<dbReference type="Proteomes" id="UP000265520">
    <property type="component" value="Unassembled WGS sequence"/>
</dbReference>
<evidence type="ECO:0000313" key="3">
    <source>
        <dbReference type="Proteomes" id="UP000265520"/>
    </source>
</evidence>
<keyword evidence="3" id="KW-1185">Reference proteome</keyword>
<dbReference type="EMBL" id="LXQA010783431">
    <property type="protein sequence ID" value="MCI70815.1"/>
    <property type="molecule type" value="Genomic_DNA"/>
</dbReference>
<feature type="compositionally biased region" description="Gly residues" evidence="1">
    <location>
        <begin position="1"/>
        <end position="12"/>
    </location>
</feature>
<sequence>SCSWTGAGGGEGGGDDEGDGVGEGVGSRAPLFLDLVVAVLEEELTSSSFPFLDFLKMLFLILVD</sequence>
<evidence type="ECO:0000313" key="2">
    <source>
        <dbReference type="EMBL" id="MCI70815.1"/>
    </source>
</evidence>
<dbReference type="AlphaFoldDB" id="A0A392UGE1"/>